<dbReference type="PROSITE" id="PS01031">
    <property type="entry name" value="SHSP"/>
    <property type="match status" value="1"/>
</dbReference>
<dbReference type="EMBL" id="JAMSHJ010000002">
    <property type="protein sequence ID" value="KAI5433085.1"/>
    <property type="molecule type" value="Genomic_DNA"/>
</dbReference>
<gene>
    <name evidence="5" type="ORF">KIW84_020393</name>
</gene>
<dbReference type="InterPro" id="IPR002068">
    <property type="entry name" value="A-crystallin/Hsp20_dom"/>
</dbReference>
<dbReference type="Gene3D" id="2.60.40.790">
    <property type="match status" value="1"/>
</dbReference>
<feature type="non-terminal residue" evidence="5">
    <location>
        <position position="1"/>
    </location>
</feature>
<evidence type="ECO:0000256" key="3">
    <source>
        <dbReference type="RuleBase" id="RU003616"/>
    </source>
</evidence>
<comment type="caution">
    <text evidence="5">The sequence shown here is derived from an EMBL/GenBank/DDBJ whole genome shotgun (WGS) entry which is preliminary data.</text>
</comment>
<evidence type="ECO:0000259" key="4">
    <source>
        <dbReference type="PROSITE" id="PS01031"/>
    </source>
</evidence>
<dbReference type="Gramene" id="Psat02G0039300-T1">
    <property type="protein sequence ID" value="KAI5433085.1"/>
    <property type="gene ID" value="KIW84_020393"/>
</dbReference>
<accession>A0A9D5B7A6</accession>
<keyword evidence="1" id="KW-0346">Stress response</keyword>
<dbReference type="PANTHER" id="PTHR46733:SF4">
    <property type="entry name" value="HEAT SHOCK PROTEIN 21, CHLOROPLASTIC"/>
    <property type="match status" value="1"/>
</dbReference>
<evidence type="ECO:0000256" key="2">
    <source>
        <dbReference type="PROSITE-ProRule" id="PRU00285"/>
    </source>
</evidence>
<protein>
    <recommendedName>
        <fullName evidence="4">SHSP domain-containing protein</fullName>
    </recommendedName>
</protein>
<proteinExistence type="inferred from homology"/>
<evidence type="ECO:0000313" key="5">
    <source>
        <dbReference type="EMBL" id="KAI5433085.1"/>
    </source>
</evidence>
<comment type="similarity">
    <text evidence="2 3">Belongs to the small heat shock protein (HSP20) family.</text>
</comment>
<dbReference type="PANTHER" id="PTHR46733">
    <property type="entry name" value="26.5 KDA HEAT SHOCK PROTEIN, MITOCHONDRIAL"/>
    <property type="match status" value="1"/>
</dbReference>
<dbReference type="Proteomes" id="UP001058974">
    <property type="component" value="Chromosome 2"/>
</dbReference>
<dbReference type="SUPFAM" id="SSF49764">
    <property type="entry name" value="HSP20-like chaperones"/>
    <property type="match status" value="1"/>
</dbReference>
<organism evidence="5 6">
    <name type="scientific">Pisum sativum</name>
    <name type="common">Garden pea</name>
    <name type="synonym">Lathyrus oleraceus</name>
    <dbReference type="NCBI Taxonomy" id="3888"/>
    <lineage>
        <taxon>Eukaryota</taxon>
        <taxon>Viridiplantae</taxon>
        <taxon>Streptophyta</taxon>
        <taxon>Embryophyta</taxon>
        <taxon>Tracheophyta</taxon>
        <taxon>Spermatophyta</taxon>
        <taxon>Magnoliopsida</taxon>
        <taxon>eudicotyledons</taxon>
        <taxon>Gunneridae</taxon>
        <taxon>Pentapetalae</taxon>
        <taxon>rosids</taxon>
        <taxon>fabids</taxon>
        <taxon>Fabales</taxon>
        <taxon>Fabaceae</taxon>
        <taxon>Papilionoideae</taxon>
        <taxon>50 kb inversion clade</taxon>
        <taxon>NPAAA clade</taxon>
        <taxon>Hologalegina</taxon>
        <taxon>IRL clade</taxon>
        <taxon>Fabeae</taxon>
        <taxon>Lathyrus</taxon>
    </lineage>
</organism>
<evidence type="ECO:0000313" key="6">
    <source>
        <dbReference type="Proteomes" id="UP001058974"/>
    </source>
</evidence>
<reference evidence="5 6" key="1">
    <citation type="journal article" date="2022" name="Nat. Genet.">
        <title>Improved pea reference genome and pan-genome highlight genomic features and evolutionary characteristics.</title>
        <authorList>
            <person name="Yang T."/>
            <person name="Liu R."/>
            <person name="Luo Y."/>
            <person name="Hu S."/>
            <person name="Wang D."/>
            <person name="Wang C."/>
            <person name="Pandey M.K."/>
            <person name="Ge S."/>
            <person name="Xu Q."/>
            <person name="Li N."/>
            <person name="Li G."/>
            <person name="Huang Y."/>
            <person name="Saxena R.K."/>
            <person name="Ji Y."/>
            <person name="Li M."/>
            <person name="Yan X."/>
            <person name="He Y."/>
            <person name="Liu Y."/>
            <person name="Wang X."/>
            <person name="Xiang C."/>
            <person name="Varshney R.K."/>
            <person name="Ding H."/>
            <person name="Gao S."/>
            <person name="Zong X."/>
        </authorList>
    </citation>
    <scope>NUCLEOTIDE SEQUENCE [LARGE SCALE GENOMIC DNA]</scope>
    <source>
        <strain evidence="5 6">cv. Zhongwan 6</strain>
    </source>
</reference>
<evidence type="ECO:0000256" key="1">
    <source>
        <dbReference type="ARBA" id="ARBA00023016"/>
    </source>
</evidence>
<dbReference type="GO" id="GO:0009408">
    <property type="term" value="P:response to heat"/>
    <property type="evidence" value="ECO:0007669"/>
    <property type="project" value="InterPro"/>
</dbReference>
<dbReference type="Pfam" id="PF00011">
    <property type="entry name" value="HSP20"/>
    <property type="match status" value="1"/>
</dbReference>
<sequence length="264" mass="29163">PEMESELVKRRFDIIAAHFASTDENEISPTLLLPMNCSGSLNSVIRSGNNIYFARQASSSYGNCMRHTSFKKGELTSFVAPKSNGAKCEAPSSYGRPPCFARPARKESKISNSVAQSMTKTQGYDFDAFGPPTFARPNKQIKQGEQLNNEKRINHSEIGIEWSPRMDVAESKGKYVIMLEVPGASVGDIRVEVDDQKLSVKGRRSISSWKVAGCPNGCAVSSYLKKEIPYGPFEVLWPFPTAVNKDKISAEFLDGFLQIIIPKV</sequence>
<keyword evidence="6" id="KW-1185">Reference proteome</keyword>
<name>A0A9D5B7A6_PEA</name>
<feature type="domain" description="SHSP" evidence="4">
    <location>
        <begin position="157"/>
        <end position="264"/>
    </location>
</feature>
<dbReference type="InterPro" id="IPR044587">
    <property type="entry name" value="HSP21-like"/>
</dbReference>
<dbReference type="AlphaFoldDB" id="A0A9D5B7A6"/>
<dbReference type="InterPro" id="IPR008978">
    <property type="entry name" value="HSP20-like_chaperone"/>
</dbReference>
<dbReference type="CDD" id="cd06464">
    <property type="entry name" value="ACD_sHsps-like"/>
    <property type="match status" value="1"/>
</dbReference>